<keyword evidence="2" id="KW-1185">Reference proteome</keyword>
<organism evidence="1 2">
    <name type="scientific">Eretmocerus hayati</name>
    <dbReference type="NCBI Taxonomy" id="131215"/>
    <lineage>
        <taxon>Eukaryota</taxon>
        <taxon>Metazoa</taxon>
        <taxon>Ecdysozoa</taxon>
        <taxon>Arthropoda</taxon>
        <taxon>Hexapoda</taxon>
        <taxon>Insecta</taxon>
        <taxon>Pterygota</taxon>
        <taxon>Neoptera</taxon>
        <taxon>Endopterygota</taxon>
        <taxon>Hymenoptera</taxon>
        <taxon>Apocrita</taxon>
        <taxon>Proctotrupomorpha</taxon>
        <taxon>Chalcidoidea</taxon>
        <taxon>Aphelinidae</taxon>
        <taxon>Aphelininae</taxon>
        <taxon>Eretmocerus</taxon>
    </lineage>
</organism>
<evidence type="ECO:0000313" key="2">
    <source>
        <dbReference type="Proteomes" id="UP001239111"/>
    </source>
</evidence>
<reference evidence="1" key="1">
    <citation type="submission" date="2023-04" db="EMBL/GenBank/DDBJ databases">
        <title>A chromosome-level genome assembly of the parasitoid wasp Eretmocerus hayati.</title>
        <authorList>
            <person name="Zhong Y."/>
            <person name="Liu S."/>
            <person name="Liu Y."/>
        </authorList>
    </citation>
    <scope>NUCLEOTIDE SEQUENCE</scope>
    <source>
        <strain evidence="1">ZJU_SS_LIU_2023</strain>
    </source>
</reference>
<dbReference type="EMBL" id="CM056742">
    <property type="protein sequence ID" value="KAJ8678632.1"/>
    <property type="molecule type" value="Genomic_DNA"/>
</dbReference>
<proteinExistence type="predicted"/>
<dbReference type="Proteomes" id="UP001239111">
    <property type="component" value="Chromosome 2"/>
</dbReference>
<protein>
    <submittedName>
        <fullName evidence="1">Uncharacterized protein</fullName>
    </submittedName>
</protein>
<accession>A0ACC2P5H4</accession>
<name>A0ACC2P5H4_9HYME</name>
<comment type="caution">
    <text evidence="1">The sequence shown here is derived from an EMBL/GenBank/DDBJ whole genome shotgun (WGS) entry which is preliminary data.</text>
</comment>
<sequence>MLIRGSLVWGDDITSSLGLYSPPPSASLVSAASASCRPSPGRLGELNGKPEGRMTTGLLGHRDISQILFKANRIPRSATPPQLDGSEVVDDAGSMDYRFEETRLASFEGWPSAHVRPEALAAAGFYYTKSIDRVRCFECSTEICRWEEGDDPMVEHQRWGGRCRFIRRLPCGNVPIGADATAIPQPRTRSLDVCGPYRLDYRLGAEADTHAEPPTCTSGNGSGAQQHLPSAARLGSLGLGIAKRPDFPDHATYEARLQTFAEWPTSIAQTKEALADAGFFYTGTGDQTTCYHCGGGLKNWEPQDDPWMQHAKWFSGCLYVRLVKGQEFINSVTGKQLPPLSEEETMKMNLPGYIKKVETPVPQKRESKSEPTTQPSASTVTTQSAGPSNSSEGPSPMPRTIIPVESSATTQSMMENGCPKGEAQVETLPQQQQQQQPNEKKTIDDARVCKICYNEELGVVFLPCGHMVACVKCAPGMTTCALCREPVAMTVRVFFS</sequence>
<evidence type="ECO:0000313" key="1">
    <source>
        <dbReference type="EMBL" id="KAJ8678632.1"/>
    </source>
</evidence>
<gene>
    <name evidence="1" type="ORF">QAD02_014419</name>
</gene>